<name>A0ABX7V6J0_9GAMM</name>
<evidence type="ECO:0000313" key="2">
    <source>
        <dbReference type="EMBL" id="QTL36070.1"/>
    </source>
</evidence>
<feature type="transmembrane region" description="Helical" evidence="1">
    <location>
        <begin position="154"/>
        <end position="186"/>
    </location>
</feature>
<proteinExistence type="predicted"/>
<gene>
    <name evidence="2" type="ORF">J5X90_03200</name>
</gene>
<keyword evidence="1" id="KW-0472">Membrane</keyword>
<feature type="transmembrane region" description="Helical" evidence="1">
    <location>
        <begin position="58"/>
        <end position="79"/>
    </location>
</feature>
<accession>A0ABX7V6J0</accession>
<evidence type="ECO:0000256" key="1">
    <source>
        <dbReference type="SAM" id="Phobius"/>
    </source>
</evidence>
<evidence type="ECO:0008006" key="4">
    <source>
        <dbReference type="Google" id="ProtNLM"/>
    </source>
</evidence>
<keyword evidence="1" id="KW-1133">Transmembrane helix</keyword>
<reference evidence="2 3" key="1">
    <citation type="submission" date="2021-03" db="EMBL/GenBank/DDBJ databases">
        <title>Complete Genome of Pseudoalteromonas viridis Strain BBR56, a new biocontrol bacterial candidate.</title>
        <authorList>
            <person name="Handayani D.P."/>
            <person name="Isnansetyo A."/>
            <person name="Istiqomah I."/>
            <person name="Jumina J."/>
        </authorList>
    </citation>
    <scope>NUCLEOTIDE SEQUENCE [LARGE SCALE GENOMIC DNA]</scope>
    <source>
        <strain evidence="2 3">BBR56</strain>
    </source>
</reference>
<evidence type="ECO:0000313" key="3">
    <source>
        <dbReference type="Proteomes" id="UP000665025"/>
    </source>
</evidence>
<feature type="transmembrane region" description="Helical" evidence="1">
    <location>
        <begin position="85"/>
        <end position="107"/>
    </location>
</feature>
<feature type="transmembrane region" description="Helical" evidence="1">
    <location>
        <begin position="29"/>
        <end position="46"/>
    </location>
</feature>
<feature type="transmembrane region" description="Helical" evidence="1">
    <location>
        <begin position="221"/>
        <end position="241"/>
    </location>
</feature>
<sequence>MNLVLMFFCVGVLLSPFYIFPSGLPQPSHFSLLLFCFTFFVFYIKLGSFKSNDLINGVVKYLLFFCLYILMVNVVYSLIWNEFSFLLDSVFYIFNFLIYTFVLMYFYWFGSRKYLLIVSFSILLIMFFLAALDIGRFDFGSRYNGFHNDPNQLAYWVVCILVIIAFSSKSFFINLISVAIGVYIVYETQSRSGLLGVLLILCGLLFQFKDVLFSGSVISKTVIVLLCVSIALIFTTLNFGVNSTTIREQSQYEDRLEGINVEYQAKKRGYYRPLEYPEYLIFGSGKGLENRFGSTVEIHSSWVAILFYYGFIGFLLFSVFVYKVFSLCNHYERFYLFAPFFFGISTYGLRTPIFWICLAIATALVFIRITEKGKV</sequence>
<feature type="transmembrane region" description="Helical" evidence="1">
    <location>
        <begin position="334"/>
        <end position="367"/>
    </location>
</feature>
<keyword evidence="3" id="KW-1185">Reference proteome</keyword>
<protein>
    <recommendedName>
        <fullName evidence="4">O-antigen polymerase</fullName>
    </recommendedName>
</protein>
<organism evidence="2 3">
    <name type="scientific">Pseudoalteromonas viridis</name>
    <dbReference type="NCBI Taxonomy" id="339617"/>
    <lineage>
        <taxon>Bacteria</taxon>
        <taxon>Pseudomonadati</taxon>
        <taxon>Pseudomonadota</taxon>
        <taxon>Gammaproteobacteria</taxon>
        <taxon>Alteromonadales</taxon>
        <taxon>Pseudoalteromonadaceae</taxon>
        <taxon>Pseudoalteromonas</taxon>
    </lineage>
</organism>
<dbReference type="RefSeq" id="WP_209052747.1">
    <property type="nucleotide sequence ID" value="NZ_CP072425.1"/>
</dbReference>
<dbReference type="EMBL" id="CP072425">
    <property type="protein sequence ID" value="QTL36070.1"/>
    <property type="molecule type" value="Genomic_DNA"/>
</dbReference>
<feature type="transmembrane region" description="Helical" evidence="1">
    <location>
        <begin position="301"/>
        <end position="322"/>
    </location>
</feature>
<feature type="transmembrane region" description="Helical" evidence="1">
    <location>
        <begin position="193"/>
        <end position="209"/>
    </location>
</feature>
<keyword evidence="1" id="KW-0812">Transmembrane</keyword>
<dbReference type="Proteomes" id="UP000665025">
    <property type="component" value="Chromosome 1"/>
</dbReference>
<feature type="transmembrane region" description="Helical" evidence="1">
    <location>
        <begin position="114"/>
        <end position="134"/>
    </location>
</feature>